<gene>
    <name evidence="3" type="ORF">FHS68_004397</name>
</gene>
<dbReference type="SUPFAM" id="SSF52172">
    <property type="entry name" value="CheY-like"/>
    <property type="match status" value="1"/>
</dbReference>
<evidence type="ECO:0000256" key="1">
    <source>
        <dbReference type="PROSITE-ProRule" id="PRU00169"/>
    </source>
</evidence>
<proteinExistence type="predicted"/>
<dbReference type="Proteomes" id="UP001179181">
    <property type="component" value="Unassembled WGS sequence"/>
</dbReference>
<dbReference type="EMBL" id="JAASQJ010000004">
    <property type="protein sequence ID" value="NIJ55210.1"/>
    <property type="molecule type" value="Genomic_DNA"/>
</dbReference>
<keyword evidence="4" id="KW-1185">Reference proteome</keyword>
<dbReference type="InterPro" id="IPR011006">
    <property type="entry name" value="CheY-like_superfamily"/>
</dbReference>
<sequence>MDVLIIDDDPTSVFLAKLLLSSTGLFDKLTTYQNPVDALSFIKVQLVDNQLPQVILLDINMPLIDGWQLLDALMPYQAQIQAKYWK</sequence>
<dbReference type="RefSeq" id="WP_167274630.1">
    <property type="nucleotide sequence ID" value="NZ_JAASQJ010000004.1"/>
</dbReference>
<protein>
    <submittedName>
        <fullName evidence="3">CheY-like chemotaxis protein</fullName>
    </submittedName>
</protein>
<comment type="caution">
    <text evidence="3">The sequence shown here is derived from an EMBL/GenBank/DDBJ whole genome shotgun (WGS) entry which is preliminary data.</text>
</comment>
<organism evidence="3 4">
    <name type="scientific">Dyadobacter arcticus</name>
    <dbReference type="NCBI Taxonomy" id="1078754"/>
    <lineage>
        <taxon>Bacteria</taxon>
        <taxon>Pseudomonadati</taxon>
        <taxon>Bacteroidota</taxon>
        <taxon>Cytophagia</taxon>
        <taxon>Cytophagales</taxon>
        <taxon>Spirosomataceae</taxon>
        <taxon>Dyadobacter</taxon>
    </lineage>
</organism>
<reference evidence="3 4" key="1">
    <citation type="submission" date="2020-03" db="EMBL/GenBank/DDBJ databases">
        <title>Genomic Encyclopedia of Type Strains, Phase IV (KMG-IV): sequencing the most valuable type-strain genomes for metagenomic binning, comparative biology and taxonomic classification.</title>
        <authorList>
            <person name="Goeker M."/>
        </authorList>
    </citation>
    <scope>NUCLEOTIDE SEQUENCE [LARGE SCALE GENOMIC DNA]</scope>
    <source>
        <strain evidence="3 4">DSM 102865</strain>
    </source>
</reference>
<dbReference type="PROSITE" id="PS50110">
    <property type="entry name" value="RESPONSE_REGULATORY"/>
    <property type="match status" value="1"/>
</dbReference>
<evidence type="ECO:0000313" key="4">
    <source>
        <dbReference type="Proteomes" id="UP001179181"/>
    </source>
</evidence>
<dbReference type="Pfam" id="PF00072">
    <property type="entry name" value="Response_reg"/>
    <property type="match status" value="1"/>
</dbReference>
<dbReference type="Gene3D" id="3.40.50.2300">
    <property type="match status" value="1"/>
</dbReference>
<dbReference type="InterPro" id="IPR001789">
    <property type="entry name" value="Sig_transdc_resp-reg_receiver"/>
</dbReference>
<accession>A0ABX0UU92</accession>
<evidence type="ECO:0000313" key="3">
    <source>
        <dbReference type="EMBL" id="NIJ55210.1"/>
    </source>
</evidence>
<feature type="modified residue" description="4-aspartylphosphate" evidence="1">
    <location>
        <position position="58"/>
    </location>
</feature>
<keyword evidence="1" id="KW-0597">Phosphoprotein</keyword>
<evidence type="ECO:0000259" key="2">
    <source>
        <dbReference type="PROSITE" id="PS50110"/>
    </source>
</evidence>
<name>A0ABX0UU92_9BACT</name>
<feature type="domain" description="Response regulatory" evidence="2">
    <location>
        <begin position="2"/>
        <end position="86"/>
    </location>
</feature>